<dbReference type="AlphaFoldDB" id="A0A4Y7KEL6"/>
<proteinExistence type="predicted"/>
<evidence type="ECO:0000313" key="1">
    <source>
        <dbReference type="EMBL" id="RZC70478.1"/>
    </source>
</evidence>
<dbReference type="EMBL" id="CM010721">
    <property type="protein sequence ID" value="RZC70478.1"/>
    <property type="molecule type" value="Genomic_DNA"/>
</dbReference>
<name>A0A4Y7KEL6_PAPSO</name>
<protein>
    <submittedName>
        <fullName evidence="1">Uncharacterized protein</fullName>
    </submittedName>
</protein>
<organism evidence="1 2">
    <name type="scientific">Papaver somniferum</name>
    <name type="common">Opium poppy</name>
    <dbReference type="NCBI Taxonomy" id="3469"/>
    <lineage>
        <taxon>Eukaryota</taxon>
        <taxon>Viridiplantae</taxon>
        <taxon>Streptophyta</taxon>
        <taxon>Embryophyta</taxon>
        <taxon>Tracheophyta</taxon>
        <taxon>Spermatophyta</taxon>
        <taxon>Magnoliopsida</taxon>
        <taxon>Ranunculales</taxon>
        <taxon>Papaveraceae</taxon>
        <taxon>Papaveroideae</taxon>
        <taxon>Papaver</taxon>
    </lineage>
</organism>
<reference evidence="1 2" key="1">
    <citation type="journal article" date="2018" name="Science">
        <title>The opium poppy genome and morphinan production.</title>
        <authorList>
            <person name="Guo L."/>
            <person name="Winzer T."/>
            <person name="Yang X."/>
            <person name="Li Y."/>
            <person name="Ning Z."/>
            <person name="He Z."/>
            <person name="Teodor R."/>
            <person name="Lu Y."/>
            <person name="Bowser T.A."/>
            <person name="Graham I.A."/>
            <person name="Ye K."/>
        </authorList>
    </citation>
    <scope>NUCLEOTIDE SEQUENCE [LARGE SCALE GENOMIC DNA]</scope>
    <source>
        <strain evidence="2">cv. HN1</strain>
        <tissue evidence="1">Leaves</tissue>
    </source>
</reference>
<accession>A0A4Y7KEL6</accession>
<dbReference type="Proteomes" id="UP000316621">
    <property type="component" value="Chromosome 7"/>
</dbReference>
<dbReference type="Gramene" id="RZC70478">
    <property type="protein sequence ID" value="RZC70478"/>
    <property type="gene ID" value="C5167_035068"/>
</dbReference>
<evidence type="ECO:0000313" key="2">
    <source>
        <dbReference type="Proteomes" id="UP000316621"/>
    </source>
</evidence>
<sequence>MVAFTRAICRPGPDLRDSGAEDGVQMEFLFVIVLM</sequence>
<keyword evidence="2" id="KW-1185">Reference proteome</keyword>
<gene>
    <name evidence="1" type="ORF">C5167_035068</name>
</gene>